<accession>A0AB38YH28</accession>
<evidence type="ECO:0000313" key="2">
    <source>
        <dbReference type="EMBL" id="WLD58684.1"/>
    </source>
</evidence>
<dbReference type="EMBL" id="CP101717">
    <property type="protein sequence ID" value="WLD58684.1"/>
    <property type="molecule type" value="Genomic_DNA"/>
</dbReference>
<dbReference type="RefSeq" id="WP_304995970.1">
    <property type="nucleotide sequence ID" value="NZ_CP101717.1"/>
</dbReference>
<organism evidence="2">
    <name type="scientific">Salinispirillum sp. LH 10-3-1</name>
    <dbReference type="NCBI Taxonomy" id="2952525"/>
    <lineage>
        <taxon>Bacteria</taxon>
        <taxon>Pseudomonadati</taxon>
        <taxon>Pseudomonadota</taxon>
        <taxon>Gammaproteobacteria</taxon>
        <taxon>Oceanospirillales</taxon>
        <taxon>Saccharospirillaceae</taxon>
        <taxon>Salinispirillum</taxon>
    </lineage>
</organism>
<proteinExistence type="predicted"/>
<dbReference type="AlphaFoldDB" id="A0AB38YH28"/>
<name>A0AB38YH28_9GAMM</name>
<sequence>MRHGIRFCLFFLFVASTHVQAELLRVRSDPVFAALVSSVNAELDFAWQEQRTWSLGLYYSDGWPFFNDSVRVFSPALRVDFYRDGPLTNGWHPNVMVQADIVTRDTGELTVSGRIKARQSYQWVWDPVSLSVGLGAQTGVGEFYREITCVICPTYEFSLGWQL</sequence>
<feature type="chain" id="PRO_5044339959" evidence="1">
    <location>
        <begin position="22"/>
        <end position="163"/>
    </location>
</feature>
<gene>
    <name evidence="2" type="ORF">NFC81_02535</name>
</gene>
<evidence type="ECO:0000256" key="1">
    <source>
        <dbReference type="SAM" id="SignalP"/>
    </source>
</evidence>
<reference evidence="2" key="1">
    <citation type="submission" date="2022-07" db="EMBL/GenBank/DDBJ databases">
        <title>Complete genome sequence of Salinispirillum sp. LH10-3-1 capable of multiple carbohydrate inversion isolated from a soda lake.</title>
        <authorList>
            <person name="Liu J."/>
            <person name="Zhai Y."/>
            <person name="Zhang H."/>
            <person name="Yang H."/>
            <person name="Qu J."/>
            <person name="Li J."/>
        </authorList>
    </citation>
    <scope>NUCLEOTIDE SEQUENCE</scope>
    <source>
        <strain evidence="2">LH 10-3-1</strain>
    </source>
</reference>
<protein>
    <submittedName>
        <fullName evidence="2">Uncharacterized protein</fullName>
    </submittedName>
</protein>
<keyword evidence="1" id="KW-0732">Signal</keyword>
<feature type="signal peptide" evidence="1">
    <location>
        <begin position="1"/>
        <end position="21"/>
    </location>
</feature>